<evidence type="ECO:0008006" key="12">
    <source>
        <dbReference type="Google" id="ProtNLM"/>
    </source>
</evidence>
<name>A0A8S3SW28_MYTED</name>
<proteinExistence type="predicted"/>
<keyword evidence="6" id="KW-0695">RNA-directed DNA polymerase</keyword>
<comment type="caution">
    <text evidence="10">The sequence shown here is derived from an EMBL/GenBank/DDBJ whole genome shotgun (WGS) entry which is preliminary data.</text>
</comment>
<dbReference type="Pfam" id="PF00665">
    <property type="entry name" value="rve"/>
    <property type="match status" value="1"/>
</dbReference>
<feature type="domain" description="Apple" evidence="8">
    <location>
        <begin position="32"/>
        <end position="115"/>
    </location>
</feature>
<keyword evidence="2" id="KW-0548">Nucleotidyltransferase</keyword>
<dbReference type="InterPro" id="IPR036397">
    <property type="entry name" value="RNaseH_sf"/>
</dbReference>
<evidence type="ECO:0000256" key="7">
    <source>
        <dbReference type="SAM" id="SignalP"/>
    </source>
</evidence>
<evidence type="ECO:0000259" key="8">
    <source>
        <dbReference type="PROSITE" id="PS50948"/>
    </source>
</evidence>
<dbReference type="GO" id="GO:0003964">
    <property type="term" value="F:RNA-directed DNA polymerase activity"/>
    <property type="evidence" value="ECO:0007669"/>
    <property type="project" value="UniProtKB-KW"/>
</dbReference>
<evidence type="ECO:0000256" key="6">
    <source>
        <dbReference type="ARBA" id="ARBA00022918"/>
    </source>
</evidence>
<evidence type="ECO:0000256" key="4">
    <source>
        <dbReference type="ARBA" id="ARBA00022759"/>
    </source>
</evidence>
<dbReference type="Proteomes" id="UP000683360">
    <property type="component" value="Unassembled WGS sequence"/>
</dbReference>
<dbReference type="GO" id="GO:0015074">
    <property type="term" value="P:DNA integration"/>
    <property type="evidence" value="ECO:0007669"/>
    <property type="project" value="InterPro"/>
</dbReference>
<evidence type="ECO:0000259" key="9">
    <source>
        <dbReference type="PROSITE" id="PS50994"/>
    </source>
</evidence>
<evidence type="ECO:0000313" key="11">
    <source>
        <dbReference type="Proteomes" id="UP000683360"/>
    </source>
</evidence>
<feature type="chain" id="PRO_5035741384" description="Integrase catalytic domain-containing protein" evidence="7">
    <location>
        <begin position="26"/>
        <end position="497"/>
    </location>
</feature>
<evidence type="ECO:0000256" key="1">
    <source>
        <dbReference type="ARBA" id="ARBA00022679"/>
    </source>
</evidence>
<dbReference type="GO" id="GO:0035613">
    <property type="term" value="F:RNA stem-loop binding"/>
    <property type="evidence" value="ECO:0007669"/>
    <property type="project" value="TreeGrafter"/>
</dbReference>
<dbReference type="Pfam" id="PF00024">
    <property type="entry name" value="PAN_1"/>
    <property type="match status" value="1"/>
</dbReference>
<evidence type="ECO:0000256" key="3">
    <source>
        <dbReference type="ARBA" id="ARBA00022722"/>
    </source>
</evidence>
<dbReference type="PANTHER" id="PTHR41694">
    <property type="entry name" value="ENDOGENOUS RETROVIRUS GROUP K MEMBER POL PROTEIN"/>
    <property type="match status" value="1"/>
</dbReference>
<organism evidence="10 11">
    <name type="scientific">Mytilus edulis</name>
    <name type="common">Blue mussel</name>
    <dbReference type="NCBI Taxonomy" id="6550"/>
    <lineage>
        <taxon>Eukaryota</taxon>
        <taxon>Metazoa</taxon>
        <taxon>Spiralia</taxon>
        <taxon>Lophotrochozoa</taxon>
        <taxon>Mollusca</taxon>
        <taxon>Bivalvia</taxon>
        <taxon>Autobranchia</taxon>
        <taxon>Pteriomorphia</taxon>
        <taxon>Mytilida</taxon>
        <taxon>Mytiloidea</taxon>
        <taxon>Mytilidae</taxon>
        <taxon>Mytilinae</taxon>
        <taxon>Mytilus</taxon>
    </lineage>
</organism>
<dbReference type="OrthoDB" id="5983962at2759"/>
<dbReference type="AlphaFoldDB" id="A0A8S3SW28"/>
<protein>
    <recommendedName>
        <fullName evidence="12">Integrase catalytic domain-containing protein</fullName>
    </recommendedName>
</protein>
<dbReference type="SUPFAM" id="SSF53098">
    <property type="entry name" value="Ribonuclease H-like"/>
    <property type="match status" value="1"/>
</dbReference>
<dbReference type="GO" id="GO:0016787">
    <property type="term" value="F:hydrolase activity"/>
    <property type="evidence" value="ECO:0007669"/>
    <property type="project" value="UniProtKB-KW"/>
</dbReference>
<dbReference type="GO" id="GO:0004519">
    <property type="term" value="F:endonuclease activity"/>
    <property type="evidence" value="ECO:0007669"/>
    <property type="project" value="UniProtKB-KW"/>
</dbReference>
<dbReference type="Pfam" id="PF01822">
    <property type="entry name" value="WSC"/>
    <property type="match status" value="1"/>
</dbReference>
<dbReference type="InterPro" id="IPR002889">
    <property type="entry name" value="WSC_carb-bd"/>
</dbReference>
<dbReference type="PROSITE" id="PS50994">
    <property type="entry name" value="INTEGRASE"/>
    <property type="match status" value="1"/>
</dbReference>
<dbReference type="PANTHER" id="PTHR41694:SF3">
    <property type="entry name" value="RNA-DIRECTED DNA POLYMERASE-RELATED"/>
    <property type="match status" value="1"/>
</dbReference>
<dbReference type="Gene3D" id="3.30.420.10">
    <property type="entry name" value="Ribonuclease H-like superfamily/Ribonuclease H"/>
    <property type="match status" value="1"/>
</dbReference>
<keyword evidence="1" id="KW-0808">Transferase</keyword>
<keyword evidence="7" id="KW-0732">Signal</keyword>
<reference evidence="10" key="1">
    <citation type="submission" date="2021-03" db="EMBL/GenBank/DDBJ databases">
        <authorList>
            <person name="Bekaert M."/>
        </authorList>
    </citation>
    <scope>NUCLEOTIDE SEQUENCE</scope>
</reference>
<dbReference type="PROSITE" id="PS50948">
    <property type="entry name" value="PAN"/>
    <property type="match status" value="1"/>
</dbReference>
<dbReference type="InterPro" id="IPR001584">
    <property type="entry name" value="Integrase_cat-core"/>
</dbReference>
<accession>A0A8S3SW28</accession>
<feature type="signal peptide" evidence="7">
    <location>
        <begin position="1"/>
        <end position="25"/>
    </location>
</feature>
<feature type="domain" description="Integrase catalytic" evidence="9">
    <location>
        <begin position="325"/>
        <end position="436"/>
    </location>
</feature>
<dbReference type="Gene3D" id="3.50.4.10">
    <property type="entry name" value="Hepatocyte Growth Factor"/>
    <property type="match status" value="1"/>
</dbReference>
<evidence type="ECO:0000313" key="10">
    <source>
        <dbReference type="EMBL" id="CAG2225511.1"/>
    </source>
</evidence>
<dbReference type="EMBL" id="CAJPWZ010001850">
    <property type="protein sequence ID" value="CAG2225511.1"/>
    <property type="molecule type" value="Genomic_DNA"/>
</dbReference>
<keyword evidence="3" id="KW-0540">Nuclease</keyword>
<sequence>MDYKQLNSKMNIILYCVFFLGSISAVEFAENCEIVYLPLLQLSLRDKTLENFVYETNIQPDKTFCLIRCLEQRKCKSINYNTDTSYCQLNSEDHNTQPAFLTASKDSTKYYSIDGIDEKLLGRCAGHTCADDLVCEPNPYGLSAPYQCVVSVVCVPTDGCTNCMQSKFTMTTFDYQPVGCFSAVGNQNPLPTLLLSLRSTIDWYNLQLTIDACANLAHNTSYKYFGIEFWGECWVSTSFNSSGFSLIPGQSCETKCPKGVADEHIMFVYEQVSMKFTDIHSISMYRDGDCCKGKREALFDLYVDCDQCKSAISLPKTERTRRPIPATYPNSRWQIDLKKMPPHKGFQYICNIVDCFSRFAFGQACKTKSATEISKVVLSYIYLYGAPRILQSDNGKEFRNSNLKEVVDQFDTVQMHGRPYHPQSQGRVERFNQAMNILDDGVNEENGNLPPDCTQEDDFVVPEPSFSQTAILQVFAQLQKYAIVLRRQQRKHLYSIF</sequence>
<dbReference type="InterPro" id="IPR012337">
    <property type="entry name" value="RNaseH-like_sf"/>
</dbReference>
<gene>
    <name evidence="10" type="ORF">MEDL_38642</name>
</gene>
<dbReference type="InterPro" id="IPR003609">
    <property type="entry name" value="Pan_app"/>
</dbReference>
<keyword evidence="5" id="KW-0378">Hydrolase</keyword>
<keyword evidence="11" id="KW-1185">Reference proteome</keyword>
<keyword evidence="4" id="KW-0255">Endonuclease</keyword>
<evidence type="ECO:0000256" key="5">
    <source>
        <dbReference type="ARBA" id="ARBA00022801"/>
    </source>
</evidence>
<dbReference type="SUPFAM" id="SSF57414">
    <property type="entry name" value="Hairpin loop containing domain-like"/>
    <property type="match status" value="1"/>
</dbReference>
<evidence type="ECO:0000256" key="2">
    <source>
        <dbReference type="ARBA" id="ARBA00022695"/>
    </source>
</evidence>